<dbReference type="GO" id="GO:0005886">
    <property type="term" value="C:plasma membrane"/>
    <property type="evidence" value="ECO:0007669"/>
    <property type="project" value="TreeGrafter"/>
</dbReference>
<dbReference type="RefSeq" id="WP_070467226.1">
    <property type="nucleotide sequence ID" value="NZ_PNHQ01000008.1"/>
</dbReference>
<dbReference type="CDD" id="cd06259">
    <property type="entry name" value="YdcF-like"/>
    <property type="match status" value="1"/>
</dbReference>
<feature type="transmembrane region" description="Helical" evidence="1">
    <location>
        <begin position="6"/>
        <end position="21"/>
    </location>
</feature>
<organism evidence="3 4">
    <name type="scientific">Aerococcus viridans</name>
    <dbReference type="NCBI Taxonomy" id="1377"/>
    <lineage>
        <taxon>Bacteria</taxon>
        <taxon>Bacillati</taxon>
        <taxon>Bacillota</taxon>
        <taxon>Bacilli</taxon>
        <taxon>Lactobacillales</taxon>
        <taxon>Aerococcaceae</taxon>
        <taxon>Aerococcus</taxon>
    </lineage>
</organism>
<evidence type="ECO:0000256" key="1">
    <source>
        <dbReference type="SAM" id="Phobius"/>
    </source>
</evidence>
<dbReference type="GO" id="GO:0043164">
    <property type="term" value="P:Gram-negative-bacterium-type cell wall biogenesis"/>
    <property type="evidence" value="ECO:0007669"/>
    <property type="project" value="TreeGrafter"/>
</dbReference>
<evidence type="ECO:0000313" key="3">
    <source>
        <dbReference type="EMBL" id="PMC79870.1"/>
    </source>
</evidence>
<keyword evidence="1" id="KW-0812">Transmembrane</keyword>
<accession>A0A2N6UE97</accession>
<name>A0A2N6UE97_9LACT</name>
<feature type="domain" description="DUF218" evidence="2">
    <location>
        <begin position="164"/>
        <end position="296"/>
    </location>
</feature>
<dbReference type="InterPro" id="IPR014729">
    <property type="entry name" value="Rossmann-like_a/b/a_fold"/>
</dbReference>
<feature type="transmembrane region" description="Helical" evidence="1">
    <location>
        <begin position="326"/>
        <end position="344"/>
    </location>
</feature>
<comment type="caution">
    <text evidence="3">The sequence shown here is derived from an EMBL/GenBank/DDBJ whole genome shotgun (WGS) entry which is preliminary data.</text>
</comment>
<evidence type="ECO:0000313" key="4">
    <source>
        <dbReference type="Proteomes" id="UP000235701"/>
    </source>
</evidence>
<keyword evidence="1" id="KW-0472">Membrane</keyword>
<sequence length="345" mass="39421">MIPYLIALTCFLVGIVILVIAPRNLVDNFLFLAGFIMLFLAILNDPTFNNHPLFQHAFYWLDRYVRLLAPLFTMIFGIGMVSYALKVYRVEKSKLQLTIGLLLAVLLVGGTVFQYMASFFYAPFSHQEVMTVFQFAMAYFVLAFVNYLVVTLRLTLLEDEGQQDFVIILGEQLSREGKPSSVLESRLDMAIDYIERQRFQYQTVPRIIVSGTSTGAESHVSEARIMADYLVDHGVPPETIILEDQARNTHENFIYAKGIIQANTKQLKTTKAVFVTSSYHLYRSQLYANMEGLYQMSGVGAQAMMMERLLNWVREFVAIIFMHRKLHLAVSCLMIALGIINFVHF</sequence>
<keyword evidence="1" id="KW-1133">Transmembrane helix</keyword>
<evidence type="ECO:0000259" key="2">
    <source>
        <dbReference type="Pfam" id="PF02698"/>
    </source>
</evidence>
<gene>
    <name evidence="3" type="ORF">CJ191_04455</name>
</gene>
<dbReference type="AlphaFoldDB" id="A0A2N6UE97"/>
<dbReference type="OrthoDB" id="9782395at2"/>
<dbReference type="InterPro" id="IPR051599">
    <property type="entry name" value="Cell_Envelope_Assoc"/>
</dbReference>
<dbReference type="Gene3D" id="3.40.50.620">
    <property type="entry name" value="HUPs"/>
    <property type="match status" value="1"/>
</dbReference>
<dbReference type="PANTHER" id="PTHR30336:SF4">
    <property type="entry name" value="ENVELOPE BIOGENESIS FACTOR ELYC"/>
    <property type="match status" value="1"/>
</dbReference>
<dbReference type="InterPro" id="IPR003848">
    <property type="entry name" value="DUF218"/>
</dbReference>
<feature type="transmembrane region" description="Helical" evidence="1">
    <location>
        <begin position="64"/>
        <end position="85"/>
    </location>
</feature>
<feature type="transmembrane region" description="Helical" evidence="1">
    <location>
        <begin position="129"/>
        <end position="150"/>
    </location>
</feature>
<dbReference type="PANTHER" id="PTHR30336">
    <property type="entry name" value="INNER MEMBRANE PROTEIN, PROBABLE PERMEASE"/>
    <property type="match status" value="1"/>
</dbReference>
<feature type="transmembrane region" description="Helical" evidence="1">
    <location>
        <begin position="28"/>
        <end position="44"/>
    </location>
</feature>
<dbReference type="Proteomes" id="UP000235701">
    <property type="component" value="Unassembled WGS sequence"/>
</dbReference>
<dbReference type="EMBL" id="PNHQ01000008">
    <property type="protein sequence ID" value="PMC79870.1"/>
    <property type="molecule type" value="Genomic_DNA"/>
</dbReference>
<feature type="transmembrane region" description="Helical" evidence="1">
    <location>
        <begin position="97"/>
        <end position="117"/>
    </location>
</feature>
<keyword evidence="4" id="KW-1185">Reference proteome</keyword>
<dbReference type="GO" id="GO:0000270">
    <property type="term" value="P:peptidoglycan metabolic process"/>
    <property type="evidence" value="ECO:0007669"/>
    <property type="project" value="TreeGrafter"/>
</dbReference>
<dbReference type="Pfam" id="PF02698">
    <property type="entry name" value="DUF218"/>
    <property type="match status" value="1"/>
</dbReference>
<protein>
    <submittedName>
        <fullName evidence="3">YdcF family protein</fullName>
    </submittedName>
</protein>
<proteinExistence type="predicted"/>
<reference evidence="3 4" key="1">
    <citation type="submission" date="2017-09" db="EMBL/GenBank/DDBJ databases">
        <title>Bacterial strain isolated from the female urinary microbiota.</title>
        <authorList>
            <person name="Thomas-White K."/>
            <person name="Kumar N."/>
            <person name="Forster S."/>
            <person name="Putonti C."/>
            <person name="Lawley T."/>
            <person name="Wolfe A.J."/>
        </authorList>
    </citation>
    <scope>NUCLEOTIDE SEQUENCE [LARGE SCALE GENOMIC DNA]</scope>
    <source>
        <strain evidence="3 4">UMB0240</strain>
    </source>
</reference>